<dbReference type="EMBL" id="CADCVH010000105">
    <property type="protein sequence ID" value="CAA9471433.1"/>
    <property type="molecule type" value="Genomic_DNA"/>
</dbReference>
<dbReference type="AlphaFoldDB" id="A0A6J4RE20"/>
<protein>
    <submittedName>
        <fullName evidence="2">Manganese ABC transporter, ATP-binding protein SitB</fullName>
    </submittedName>
</protein>
<feature type="compositionally biased region" description="Gly residues" evidence="1">
    <location>
        <begin position="33"/>
        <end position="45"/>
    </location>
</feature>
<feature type="compositionally biased region" description="Pro residues" evidence="1">
    <location>
        <begin position="1"/>
        <end position="12"/>
    </location>
</feature>
<evidence type="ECO:0000256" key="1">
    <source>
        <dbReference type="SAM" id="MobiDB-lite"/>
    </source>
</evidence>
<reference evidence="2" key="1">
    <citation type="submission" date="2020-02" db="EMBL/GenBank/DDBJ databases">
        <authorList>
            <person name="Meier V. D."/>
        </authorList>
    </citation>
    <scope>NUCLEOTIDE SEQUENCE</scope>
    <source>
        <strain evidence="2">AVDCRST_MAG02</strain>
    </source>
</reference>
<evidence type="ECO:0000313" key="2">
    <source>
        <dbReference type="EMBL" id="CAA9471433.1"/>
    </source>
</evidence>
<keyword evidence="2" id="KW-0547">Nucleotide-binding</keyword>
<accession>A0A6J4RE20</accession>
<gene>
    <name evidence="2" type="ORF">AVDCRST_MAG02-3759</name>
</gene>
<feature type="compositionally biased region" description="Basic residues" evidence="1">
    <location>
        <begin position="183"/>
        <end position="193"/>
    </location>
</feature>
<feature type="compositionally biased region" description="Basic and acidic residues" evidence="1">
    <location>
        <begin position="100"/>
        <end position="116"/>
    </location>
</feature>
<sequence length="256" mass="27352">ERPFPALRPPAPRGHNPGRPGAGREVRQRRVCGIGGTRVAGGEPKGAGRRQDRARGAQRLGQVHAAQGGGGAVSGEGRRDTGLRQPRRGVPPQGRVPAPARRDRLAVPDQPPEARHHGPLRPPRLAQTPGPLGPRDRLAHHRRPRPLAARRTPDRTTVRRPTTARPPRPGAGPGGGPAPLGRALKRRGRRHPRDHLGGSLRAATAGQDHGSRHPRSREPRLRVRRGALPERGPGGRARAGRVRGPSGRTGGRVGRL</sequence>
<keyword evidence="2" id="KW-0067">ATP-binding</keyword>
<feature type="non-terminal residue" evidence="2">
    <location>
        <position position="1"/>
    </location>
</feature>
<dbReference type="GO" id="GO:0005524">
    <property type="term" value="F:ATP binding"/>
    <property type="evidence" value="ECO:0007669"/>
    <property type="project" value="UniProtKB-KW"/>
</dbReference>
<name>A0A6J4RE20_9ACTN</name>
<proteinExistence type="predicted"/>
<feature type="region of interest" description="Disordered" evidence="1">
    <location>
        <begin position="1"/>
        <end position="256"/>
    </location>
</feature>
<feature type="compositionally biased region" description="Low complexity" evidence="1">
    <location>
        <begin position="57"/>
        <end position="66"/>
    </location>
</feature>
<organism evidence="2">
    <name type="scientific">uncultured Rubrobacteraceae bacterium</name>
    <dbReference type="NCBI Taxonomy" id="349277"/>
    <lineage>
        <taxon>Bacteria</taxon>
        <taxon>Bacillati</taxon>
        <taxon>Actinomycetota</taxon>
        <taxon>Rubrobacteria</taxon>
        <taxon>Rubrobacterales</taxon>
        <taxon>Rubrobacteraceae</taxon>
        <taxon>environmental samples</taxon>
    </lineage>
</organism>
<feature type="compositionally biased region" description="Low complexity" evidence="1">
    <location>
        <begin position="88"/>
        <end position="99"/>
    </location>
</feature>
<feature type="non-terminal residue" evidence="2">
    <location>
        <position position="256"/>
    </location>
</feature>
<feature type="compositionally biased region" description="Gly residues" evidence="1">
    <location>
        <begin position="247"/>
        <end position="256"/>
    </location>
</feature>